<feature type="transmembrane region" description="Helical" evidence="5">
    <location>
        <begin position="323"/>
        <end position="341"/>
    </location>
</feature>
<feature type="transmembrane region" description="Helical" evidence="5">
    <location>
        <begin position="418"/>
        <end position="439"/>
    </location>
</feature>
<dbReference type="SUPFAM" id="SSF103473">
    <property type="entry name" value="MFS general substrate transporter"/>
    <property type="match status" value="1"/>
</dbReference>
<evidence type="ECO:0000256" key="4">
    <source>
        <dbReference type="ARBA" id="ARBA00023136"/>
    </source>
</evidence>
<feature type="transmembrane region" description="Helical" evidence="5">
    <location>
        <begin position="29"/>
        <end position="51"/>
    </location>
</feature>
<feature type="transmembrane region" description="Helical" evidence="5">
    <location>
        <begin position="95"/>
        <end position="114"/>
    </location>
</feature>
<dbReference type="PROSITE" id="PS50850">
    <property type="entry name" value="MFS"/>
    <property type="match status" value="1"/>
</dbReference>
<dbReference type="Gene3D" id="1.20.1250.20">
    <property type="entry name" value="MFS general substrate transporter like domains"/>
    <property type="match status" value="2"/>
</dbReference>
<dbReference type="PANTHER" id="PTHR23508:SF3">
    <property type="entry name" value="SIALIC ACID TRANSPORTER NANT"/>
    <property type="match status" value="1"/>
</dbReference>
<organism evidence="7 8">
    <name type="scientific">Saccharopolyspora cebuensis</name>
    <dbReference type="NCBI Taxonomy" id="418759"/>
    <lineage>
        <taxon>Bacteria</taxon>
        <taxon>Bacillati</taxon>
        <taxon>Actinomycetota</taxon>
        <taxon>Actinomycetes</taxon>
        <taxon>Pseudonocardiales</taxon>
        <taxon>Pseudonocardiaceae</taxon>
        <taxon>Saccharopolyspora</taxon>
    </lineage>
</organism>
<dbReference type="CDD" id="cd17316">
    <property type="entry name" value="MFS_SV2_like"/>
    <property type="match status" value="1"/>
</dbReference>
<proteinExistence type="predicted"/>
<dbReference type="PANTHER" id="PTHR23508">
    <property type="entry name" value="CARBOXYLIC ACID TRANSPORTER PROTEIN HOMOLOG"/>
    <property type="match status" value="1"/>
</dbReference>
<evidence type="ECO:0000313" key="7">
    <source>
        <dbReference type="EMBL" id="MEY8039290.1"/>
    </source>
</evidence>
<feature type="transmembrane region" description="Helical" evidence="5">
    <location>
        <begin position="445"/>
        <end position="464"/>
    </location>
</feature>
<evidence type="ECO:0000313" key="8">
    <source>
        <dbReference type="Proteomes" id="UP001564626"/>
    </source>
</evidence>
<keyword evidence="8" id="KW-1185">Reference proteome</keyword>
<feature type="domain" description="Major facilitator superfamily (MFS) profile" evidence="6">
    <location>
        <begin position="29"/>
        <end position="469"/>
    </location>
</feature>
<feature type="transmembrane region" description="Helical" evidence="5">
    <location>
        <begin position="233"/>
        <end position="252"/>
    </location>
</feature>
<dbReference type="InterPro" id="IPR020846">
    <property type="entry name" value="MFS_dom"/>
</dbReference>
<feature type="transmembrane region" description="Helical" evidence="5">
    <location>
        <begin position="258"/>
        <end position="277"/>
    </location>
</feature>
<feature type="transmembrane region" description="Helical" evidence="5">
    <location>
        <begin position="284"/>
        <end position="303"/>
    </location>
</feature>
<comment type="caution">
    <text evidence="7">The sequence shown here is derived from an EMBL/GenBank/DDBJ whole genome shotgun (WGS) entry which is preliminary data.</text>
</comment>
<sequence length="493" mass="52396">MRSASARPEAGGRPPGPWYRQISRQQWKAFVAAWVGYLLDGFDFILITLVLTEISAEFGLTTVQAATLVSAAFISRWAGGLALGGFGDRYGRRSAMVLSIVLFSVGTLACGLAPSYGVLFVARLLIGLGMAGEYTASSTYVIESWPRHLRNKASGFLISGYSIGTVVAAMTYSVVVPAFGWRALFLLGILPIAVALWLRRALPESDDWEQANRAGADDAAPSVLGTLFTGKRAPLNFTTAAITFLALVLIFTPIVDRTWLIAALALVCAAVFTSYVVQFAGPRWPTGIMVMLIVFAAFLYSWPIQSLLPTYLKIDLGYDPAEVANVLFFSGFGAAVGCWVAGFTGDWLGTRRAYWISLLISQVVVLPVFAVGGDSLLLLGVLLFVQQVFGQGISGLLPKWIGGYFDVHQRAAALGFSYNVGALGGAVAPALGATLGASMSLGTSLAVLSFGLTFVVLLLIGIDAPTRLQRLLRPDAVRSADALDGAALSRAKT</sequence>
<dbReference type="InterPro" id="IPR011701">
    <property type="entry name" value="MFS"/>
</dbReference>
<protein>
    <submittedName>
        <fullName evidence="7">MFS transporter</fullName>
    </submittedName>
</protein>
<keyword evidence="2 5" id="KW-0812">Transmembrane</keyword>
<gene>
    <name evidence="7" type="ORF">AB8O55_07760</name>
</gene>
<feature type="transmembrane region" description="Helical" evidence="5">
    <location>
        <begin position="154"/>
        <end position="173"/>
    </location>
</feature>
<comment type="subcellular location">
    <subcellularLocation>
        <location evidence="1">Cell membrane</location>
        <topology evidence="1">Multi-pass membrane protein</topology>
    </subcellularLocation>
</comment>
<dbReference type="Proteomes" id="UP001564626">
    <property type="component" value="Unassembled WGS sequence"/>
</dbReference>
<accession>A0ABV4CDW5</accession>
<dbReference type="EMBL" id="JBGEHV010000010">
    <property type="protein sequence ID" value="MEY8039290.1"/>
    <property type="molecule type" value="Genomic_DNA"/>
</dbReference>
<dbReference type="Pfam" id="PF07690">
    <property type="entry name" value="MFS_1"/>
    <property type="match status" value="1"/>
</dbReference>
<dbReference type="RefSeq" id="WP_345358130.1">
    <property type="nucleotide sequence ID" value="NZ_BAABII010000003.1"/>
</dbReference>
<feature type="transmembrane region" description="Helical" evidence="5">
    <location>
        <begin position="179"/>
        <end position="198"/>
    </location>
</feature>
<name>A0ABV4CDW5_9PSEU</name>
<dbReference type="NCBIfam" id="NF003024">
    <property type="entry name" value="PRK03893.1"/>
    <property type="match status" value="1"/>
</dbReference>
<evidence type="ECO:0000259" key="6">
    <source>
        <dbReference type="PROSITE" id="PS50850"/>
    </source>
</evidence>
<feature type="transmembrane region" description="Helical" evidence="5">
    <location>
        <begin position="376"/>
        <end position="397"/>
    </location>
</feature>
<evidence type="ECO:0000256" key="1">
    <source>
        <dbReference type="ARBA" id="ARBA00004651"/>
    </source>
</evidence>
<keyword evidence="3 5" id="KW-1133">Transmembrane helix</keyword>
<feature type="transmembrane region" description="Helical" evidence="5">
    <location>
        <begin position="120"/>
        <end position="142"/>
    </location>
</feature>
<evidence type="ECO:0000256" key="5">
    <source>
        <dbReference type="SAM" id="Phobius"/>
    </source>
</evidence>
<feature type="transmembrane region" description="Helical" evidence="5">
    <location>
        <begin position="63"/>
        <end position="83"/>
    </location>
</feature>
<evidence type="ECO:0000256" key="3">
    <source>
        <dbReference type="ARBA" id="ARBA00022989"/>
    </source>
</evidence>
<evidence type="ECO:0000256" key="2">
    <source>
        <dbReference type="ARBA" id="ARBA00022692"/>
    </source>
</evidence>
<reference evidence="7 8" key="1">
    <citation type="submission" date="2024-08" db="EMBL/GenBank/DDBJ databases">
        <title>Genome mining of Saccharopolyspora cebuensis PGLac3 from Nigerian medicinal plant.</title>
        <authorList>
            <person name="Ezeobiora C.E."/>
            <person name="Igbokwe N.H."/>
            <person name="Amin D.H."/>
            <person name="Mendie U.E."/>
        </authorList>
    </citation>
    <scope>NUCLEOTIDE SEQUENCE [LARGE SCALE GENOMIC DNA]</scope>
    <source>
        <strain evidence="7 8">PGLac3</strain>
    </source>
</reference>
<feature type="transmembrane region" description="Helical" evidence="5">
    <location>
        <begin position="353"/>
        <end position="370"/>
    </location>
</feature>
<keyword evidence="4 5" id="KW-0472">Membrane</keyword>
<dbReference type="InterPro" id="IPR036259">
    <property type="entry name" value="MFS_trans_sf"/>
</dbReference>